<dbReference type="GO" id="GO:0007608">
    <property type="term" value="P:sensory perception of smell"/>
    <property type="evidence" value="ECO:0007669"/>
    <property type="project" value="TreeGrafter"/>
</dbReference>
<evidence type="ECO:0000256" key="5">
    <source>
        <dbReference type="SAM" id="SignalP"/>
    </source>
</evidence>
<keyword evidence="3" id="KW-0964">Secreted</keyword>
<dbReference type="CDD" id="cd23992">
    <property type="entry name" value="PBP_GOBP"/>
    <property type="match status" value="1"/>
</dbReference>
<reference evidence="6" key="1">
    <citation type="submission" date="2013-06" db="EMBL/GenBank/DDBJ databases">
        <title>Identification of odorant-binding protein genes in the onion fly, Delia antiqua (Diptera: Anthomyiidae).</title>
        <authorList>
            <person name="Matsuo T."/>
            <person name="Ohta S."/>
            <person name="Seto Y."/>
            <person name="Tamura K."/>
            <person name="Ishikawa I."/>
        </authorList>
    </citation>
    <scope>NUCLEOTIDE SEQUENCE</scope>
</reference>
<comment type="similarity">
    <text evidence="2">Belongs to the PBP/GOBP family.</text>
</comment>
<comment type="subcellular location">
    <subcellularLocation>
        <location evidence="1">Secreted</location>
    </subcellularLocation>
</comment>
<organism evidence="6">
    <name type="scientific">Delia antiqua</name>
    <name type="common">onion fly</name>
    <dbReference type="NCBI Taxonomy" id="265456"/>
    <lineage>
        <taxon>Eukaryota</taxon>
        <taxon>Metazoa</taxon>
        <taxon>Ecdysozoa</taxon>
        <taxon>Arthropoda</taxon>
        <taxon>Hexapoda</taxon>
        <taxon>Insecta</taxon>
        <taxon>Pterygota</taxon>
        <taxon>Neoptera</taxon>
        <taxon>Endopterygota</taxon>
        <taxon>Diptera</taxon>
        <taxon>Brachycera</taxon>
        <taxon>Muscomorpha</taxon>
        <taxon>Muscoidea</taxon>
        <taxon>Anthomyiidae</taxon>
        <taxon>Anthomyiinae</taxon>
        <taxon>Delia</taxon>
    </lineage>
</organism>
<evidence type="ECO:0000313" key="6">
    <source>
        <dbReference type="EMBL" id="BAN59721.1"/>
    </source>
</evidence>
<dbReference type="GO" id="GO:0005549">
    <property type="term" value="F:odorant binding"/>
    <property type="evidence" value="ECO:0007669"/>
    <property type="project" value="InterPro"/>
</dbReference>
<evidence type="ECO:0000256" key="2">
    <source>
        <dbReference type="ARBA" id="ARBA00008098"/>
    </source>
</evidence>
<dbReference type="PANTHER" id="PTHR11857:SF43">
    <property type="entry name" value="GEO07291P1-RELATED"/>
    <property type="match status" value="1"/>
</dbReference>
<evidence type="ECO:0000256" key="4">
    <source>
        <dbReference type="ARBA" id="ARBA00022729"/>
    </source>
</evidence>
<protein>
    <submittedName>
        <fullName evidence="6">Odorant-binding protein</fullName>
    </submittedName>
</protein>
<dbReference type="Pfam" id="PF01395">
    <property type="entry name" value="PBP_GOBP"/>
    <property type="match status" value="1"/>
</dbReference>
<evidence type="ECO:0000256" key="3">
    <source>
        <dbReference type="ARBA" id="ARBA00022525"/>
    </source>
</evidence>
<dbReference type="InterPro" id="IPR036728">
    <property type="entry name" value="PBP_GOBP_sf"/>
</dbReference>
<dbReference type="Gene3D" id="1.10.238.20">
    <property type="entry name" value="Pheromone/general odorant binding protein domain"/>
    <property type="match status" value="1"/>
</dbReference>
<feature type="chain" id="PRO_5004535863" evidence="5">
    <location>
        <begin position="19"/>
        <end position="137"/>
    </location>
</feature>
<keyword evidence="4 5" id="KW-0732">Signal</keyword>
<name>S6AU25_9MUSC</name>
<dbReference type="PANTHER" id="PTHR11857">
    <property type="entry name" value="ODORANT BINDING PROTEIN-RELATED"/>
    <property type="match status" value="1"/>
</dbReference>
<feature type="signal peptide" evidence="5">
    <location>
        <begin position="1"/>
        <end position="18"/>
    </location>
</feature>
<dbReference type="SUPFAM" id="SSF47565">
    <property type="entry name" value="Insect pheromone/odorant-binding proteins"/>
    <property type="match status" value="1"/>
</dbReference>
<dbReference type="AlphaFoldDB" id="S6AU25"/>
<dbReference type="EMBL" id="AB828714">
    <property type="protein sequence ID" value="BAN59721.1"/>
    <property type="molecule type" value="mRNA"/>
</dbReference>
<dbReference type="GO" id="GO:0005615">
    <property type="term" value="C:extracellular space"/>
    <property type="evidence" value="ECO:0007669"/>
    <property type="project" value="TreeGrafter"/>
</dbReference>
<sequence length="137" mass="15152">MKAFITLAVVCLVAGAFALDVKLSDEQTAKAAVYYNECIKEENISEEDAMKLKNKDLASPSKNMKCFSACFFEKAGTFKDNELQADVVMEKFGAIIGEEKTKAILEKCKSVKSDDRCDTAFALYECFETEKSKLVAA</sequence>
<accession>S6AU25</accession>
<proteinExistence type="evidence at transcript level"/>
<dbReference type="SMART" id="SM00708">
    <property type="entry name" value="PhBP"/>
    <property type="match status" value="1"/>
</dbReference>
<dbReference type="InterPro" id="IPR006170">
    <property type="entry name" value="PBP/GOBP"/>
</dbReference>
<gene>
    <name evidence="6" type="primary">DantOBP13</name>
</gene>
<evidence type="ECO:0000256" key="1">
    <source>
        <dbReference type="ARBA" id="ARBA00004613"/>
    </source>
</evidence>
<dbReference type="FunFam" id="1.10.238.20:FF:000001">
    <property type="entry name" value="General odorant-binding protein lush"/>
    <property type="match status" value="1"/>
</dbReference>